<name>A0A834H6Y6_RHOSS</name>
<evidence type="ECO:0000313" key="1">
    <source>
        <dbReference type="EMBL" id="KAF7148921.1"/>
    </source>
</evidence>
<dbReference type="Proteomes" id="UP000626092">
    <property type="component" value="Unassembled WGS sequence"/>
</dbReference>
<proteinExistence type="predicted"/>
<organism evidence="1 2">
    <name type="scientific">Rhododendron simsii</name>
    <name type="common">Sims's rhododendron</name>
    <dbReference type="NCBI Taxonomy" id="118357"/>
    <lineage>
        <taxon>Eukaryota</taxon>
        <taxon>Viridiplantae</taxon>
        <taxon>Streptophyta</taxon>
        <taxon>Embryophyta</taxon>
        <taxon>Tracheophyta</taxon>
        <taxon>Spermatophyta</taxon>
        <taxon>Magnoliopsida</taxon>
        <taxon>eudicotyledons</taxon>
        <taxon>Gunneridae</taxon>
        <taxon>Pentapetalae</taxon>
        <taxon>asterids</taxon>
        <taxon>Ericales</taxon>
        <taxon>Ericaceae</taxon>
        <taxon>Ericoideae</taxon>
        <taxon>Rhodoreae</taxon>
        <taxon>Rhododendron</taxon>
    </lineage>
</organism>
<protein>
    <submittedName>
        <fullName evidence="1">Uncharacterized protein</fullName>
    </submittedName>
</protein>
<dbReference type="EMBL" id="WJXA01000003">
    <property type="protein sequence ID" value="KAF7148921.1"/>
    <property type="molecule type" value="Genomic_DNA"/>
</dbReference>
<dbReference type="AlphaFoldDB" id="A0A834H6Y6"/>
<dbReference type="OrthoDB" id="1935943at2759"/>
<evidence type="ECO:0000313" key="2">
    <source>
        <dbReference type="Proteomes" id="UP000626092"/>
    </source>
</evidence>
<accession>A0A834H6Y6</accession>
<reference evidence="1" key="1">
    <citation type="submission" date="2019-11" db="EMBL/GenBank/DDBJ databases">
        <authorList>
            <person name="Liu Y."/>
            <person name="Hou J."/>
            <person name="Li T.-Q."/>
            <person name="Guan C.-H."/>
            <person name="Wu X."/>
            <person name="Wu H.-Z."/>
            <person name="Ling F."/>
            <person name="Zhang R."/>
            <person name="Shi X.-G."/>
            <person name="Ren J.-P."/>
            <person name="Chen E.-F."/>
            <person name="Sun J.-M."/>
        </authorList>
    </citation>
    <scope>NUCLEOTIDE SEQUENCE</scope>
    <source>
        <strain evidence="1">Adult_tree_wgs_1</strain>
        <tissue evidence="1">Leaves</tissue>
    </source>
</reference>
<sequence length="247" mass="28661">MLERIDMAFANAKWRELHNQAMVFLDVAIGLDHNQLILNTSFPLQKVGKPFRFESFWTTEESYKPIIEEAWAVEYEGIKMVKVYQLVDVQKTLELGFNPDYLATEKTIEGKLEDLWQKDAMFWHQHSRIKWLQMGDKNSRFFHLSTIQRRQRIQIVKLRNDSGLWKMEVNEIAGIIKSHFQSLYAPPTARNFNDVFSLIDPIGQQNVVKSEKLRTYKLALAAYIIFAGSLGKGETQLCSNNNSGIQS</sequence>
<gene>
    <name evidence="1" type="ORF">RHSIM_Rhsim03G0108600</name>
</gene>
<keyword evidence="2" id="KW-1185">Reference proteome</keyword>
<comment type="caution">
    <text evidence="1">The sequence shown here is derived from an EMBL/GenBank/DDBJ whole genome shotgun (WGS) entry which is preliminary data.</text>
</comment>